<reference evidence="4 5" key="1">
    <citation type="submission" date="2016-10" db="EMBL/GenBank/DDBJ databases">
        <authorList>
            <person name="de Groot N.N."/>
        </authorList>
    </citation>
    <scope>NUCLEOTIDE SEQUENCE [LARGE SCALE GENOMIC DNA]</scope>
    <source>
        <strain evidence="5">P4-7,KCTC 19426,CECT 7604</strain>
    </source>
</reference>
<feature type="compositionally biased region" description="Polar residues" evidence="2">
    <location>
        <begin position="286"/>
        <end position="298"/>
    </location>
</feature>
<proteinExistence type="predicted"/>
<evidence type="ECO:0000313" key="5">
    <source>
        <dbReference type="Proteomes" id="UP000198741"/>
    </source>
</evidence>
<feature type="compositionally biased region" description="Polar residues" evidence="2">
    <location>
        <begin position="335"/>
        <end position="346"/>
    </location>
</feature>
<name>A0A1H0REP9_9ACTN</name>
<evidence type="ECO:0000313" key="4">
    <source>
        <dbReference type="EMBL" id="SDP27398.1"/>
    </source>
</evidence>
<comment type="function">
    <text evidence="1">Involved in the transposition of the insertion sequence.</text>
</comment>
<evidence type="ECO:0000259" key="3">
    <source>
        <dbReference type="PROSITE" id="PS50994"/>
    </source>
</evidence>
<dbReference type="Proteomes" id="UP000198741">
    <property type="component" value="Chromosome I"/>
</dbReference>
<dbReference type="PANTHER" id="PTHR46889">
    <property type="entry name" value="TRANSPOSASE INSF FOR INSERTION SEQUENCE IS3B-RELATED"/>
    <property type="match status" value="1"/>
</dbReference>
<dbReference type="Pfam" id="PF00665">
    <property type="entry name" value="rve"/>
    <property type="match status" value="1"/>
</dbReference>
<keyword evidence="5" id="KW-1185">Reference proteome</keyword>
<evidence type="ECO:0000256" key="1">
    <source>
        <dbReference type="ARBA" id="ARBA00002286"/>
    </source>
</evidence>
<sequence length="439" mass="48427">MIISYIDQHKAEYGVGTICRVLTEHGCKIASSTYYDRTHQQPSARAVRDEALSAQVSAVHAENYGVYGARKVWLTLNREGTAVARCTVERLMRRLGLVGARRGKVKRTTIADPQAQRASDLVDRHFDPEAPDRLWVADFTYVSTWSGWVYVAFVIDAYSRRIVGWRSATTMTAQLVLDAIEHAIWTRQREGVQDLSGLIHHNDRGSQYTSVAFTERLADAGIDASVGRTGDSFDNALAETINGLYKTELIKPRGPGGPSSRSKSPPWNGSTGSTTAACTSTTATSHRSNSSRPTTLKSEPSKPLRSQTRRCPDMPGWFIPERRPHSPKPNHVYSKCSNRPTTSIKPPSQPSEREPSAPPTQGWIAGVPPCLHLSQRTVATTTWPAGSPAKPPRSSTGRCPMNSRETSFLSSRYPSRRPPVRQRCSTRAPRSLSYARADA</sequence>
<protein>
    <submittedName>
        <fullName evidence="4">Transposase InsO and inactivated derivatives</fullName>
    </submittedName>
</protein>
<dbReference type="InterPro" id="IPR048020">
    <property type="entry name" value="Transpos_IS3"/>
</dbReference>
<evidence type="ECO:0000256" key="2">
    <source>
        <dbReference type="SAM" id="MobiDB-lite"/>
    </source>
</evidence>
<accession>A0A1H0REP9</accession>
<dbReference type="NCBIfam" id="NF033516">
    <property type="entry name" value="transpos_IS3"/>
    <property type="match status" value="1"/>
</dbReference>
<dbReference type="Gene3D" id="3.30.420.10">
    <property type="entry name" value="Ribonuclease H-like superfamily/Ribonuclease H"/>
    <property type="match status" value="1"/>
</dbReference>
<dbReference type="InterPro" id="IPR050900">
    <property type="entry name" value="Transposase_IS3/IS150/IS904"/>
</dbReference>
<dbReference type="SUPFAM" id="SSF53098">
    <property type="entry name" value="Ribonuclease H-like"/>
    <property type="match status" value="1"/>
</dbReference>
<feature type="region of interest" description="Disordered" evidence="2">
    <location>
        <begin position="379"/>
        <end position="439"/>
    </location>
</feature>
<gene>
    <name evidence="4" type="ORF">SAMN04515671_3507</name>
</gene>
<dbReference type="EMBL" id="LT629710">
    <property type="protein sequence ID" value="SDP27398.1"/>
    <property type="molecule type" value="Genomic_DNA"/>
</dbReference>
<dbReference type="PANTHER" id="PTHR46889:SF4">
    <property type="entry name" value="TRANSPOSASE INSO FOR INSERTION SEQUENCE ELEMENT IS911B-RELATED"/>
    <property type="match status" value="1"/>
</dbReference>
<dbReference type="GO" id="GO:0003676">
    <property type="term" value="F:nucleic acid binding"/>
    <property type="evidence" value="ECO:0007669"/>
    <property type="project" value="InterPro"/>
</dbReference>
<dbReference type="InterPro" id="IPR001584">
    <property type="entry name" value="Integrase_cat-core"/>
</dbReference>
<feature type="compositionally biased region" description="Low complexity" evidence="2">
    <location>
        <begin position="258"/>
        <end position="285"/>
    </location>
</feature>
<feature type="compositionally biased region" description="Polar residues" evidence="2">
    <location>
        <begin position="393"/>
        <end position="409"/>
    </location>
</feature>
<dbReference type="GO" id="GO:0015074">
    <property type="term" value="P:DNA integration"/>
    <property type="evidence" value="ECO:0007669"/>
    <property type="project" value="InterPro"/>
</dbReference>
<feature type="domain" description="Integrase catalytic" evidence="3">
    <location>
        <begin position="127"/>
        <end position="301"/>
    </location>
</feature>
<feature type="region of interest" description="Disordered" evidence="2">
    <location>
        <begin position="248"/>
        <end position="366"/>
    </location>
</feature>
<dbReference type="PROSITE" id="PS50994">
    <property type="entry name" value="INTEGRASE"/>
    <property type="match status" value="1"/>
</dbReference>
<dbReference type="InterPro" id="IPR025948">
    <property type="entry name" value="HTH-like_dom"/>
</dbReference>
<dbReference type="AlphaFoldDB" id="A0A1H0REP9"/>
<organism evidence="4 5">
    <name type="scientific">Nakamurella panacisegetis</name>
    <dbReference type="NCBI Taxonomy" id="1090615"/>
    <lineage>
        <taxon>Bacteria</taxon>
        <taxon>Bacillati</taxon>
        <taxon>Actinomycetota</taxon>
        <taxon>Actinomycetes</taxon>
        <taxon>Nakamurellales</taxon>
        <taxon>Nakamurellaceae</taxon>
        <taxon>Nakamurella</taxon>
    </lineage>
</organism>
<dbReference type="InterPro" id="IPR012337">
    <property type="entry name" value="RNaseH-like_sf"/>
</dbReference>
<dbReference type="Pfam" id="PF13276">
    <property type="entry name" value="HTH_21"/>
    <property type="match status" value="1"/>
</dbReference>
<dbReference type="InterPro" id="IPR036397">
    <property type="entry name" value="RNaseH_sf"/>
</dbReference>